<dbReference type="PANTHER" id="PTHR46766:SF1">
    <property type="entry name" value="GLUTAMINE-RICH PROTEIN 2"/>
    <property type="match status" value="1"/>
</dbReference>
<dbReference type="AlphaFoldDB" id="B7T045"/>
<dbReference type="SUPFAM" id="SSF140459">
    <property type="entry name" value="PE/PPE dimer-like"/>
    <property type="match status" value="1"/>
</dbReference>
<accession>B7T045</accession>
<organism evidence="5">
    <name type="scientific">Mycobacterium intracellulare (strain ATCC 13950 / DSM 43223 / JCM 6384 / NCTC 13025 / 3600)</name>
    <dbReference type="NCBI Taxonomy" id="487521"/>
    <lineage>
        <taxon>Bacteria</taxon>
        <taxon>Bacillati</taxon>
        <taxon>Actinomycetota</taxon>
        <taxon>Actinomycetes</taxon>
        <taxon>Mycobacteriales</taxon>
        <taxon>Mycobacteriaceae</taxon>
        <taxon>Mycobacterium</taxon>
        <taxon>Mycobacterium avium complex (MAC)</taxon>
    </lineage>
</organism>
<dbReference type="EMBL" id="EU855045">
    <property type="protein sequence ID" value="ACJ35610.1"/>
    <property type="molecule type" value="Genomic_DNA"/>
</dbReference>
<evidence type="ECO:0000313" key="5">
    <source>
        <dbReference type="EMBL" id="ACJ35610.1"/>
    </source>
</evidence>
<name>B7T045_MYCIA</name>
<feature type="domain" description="PPE" evidence="3">
    <location>
        <begin position="29"/>
        <end position="189"/>
    </location>
</feature>
<evidence type="ECO:0000259" key="4">
    <source>
        <dbReference type="Pfam" id="PF12484"/>
    </source>
</evidence>
<evidence type="ECO:0000256" key="2">
    <source>
        <dbReference type="SAM" id="MobiDB-lite"/>
    </source>
</evidence>
<dbReference type="InterPro" id="IPR038332">
    <property type="entry name" value="PPE_sf"/>
</dbReference>
<dbReference type="Pfam" id="PF00823">
    <property type="entry name" value="PPE"/>
    <property type="match status" value="1"/>
</dbReference>
<dbReference type="Pfam" id="PF12484">
    <property type="entry name" value="PPE-SVP"/>
    <property type="match status" value="1"/>
</dbReference>
<evidence type="ECO:0000256" key="1">
    <source>
        <dbReference type="ARBA" id="ARBA00010652"/>
    </source>
</evidence>
<protein>
    <submittedName>
        <fullName evidence="5">PPE49</fullName>
    </submittedName>
</protein>
<reference evidence="5" key="1">
    <citation type="journal article" date="2009" name="J. Clin. Microbiol.">
        <title>Genomic comparison of PE and PPE genes in the Mycobacterium avium complex.</title>
        <authorList>
            <person name="Mackenzie N."/>
            <person name="Alexander D.C."/>
            <person name="Turenne C.Y."/>
            <person name="Behr M.A."/>
            <person name="De Buck J.M."/>
        </authorList>
    </citation>
    <scope>NUCLEOTIDE SEQUENCE</scope>
    <source>
        <strain evidence="5">ATCC 13950</strain>
    </source>
</reference>
<dbReference type="InterPro" id="IPR000030">
    <property type="entry name" value="PPE_dom"/>
</dbReference>
<dbReference type="GO" id="GO:0052572">
    <property type="term" value="P:response to host immune response"/>
    <property type="evidence" value="ECO:0007669"/>
    <property type="project" value="TreeGrafter"/>
</dbReference>
<feature type="domain" description="PPE family C-terminal" evidence="4">
    <location>
        <begin position="343"/>
        <end position="394"/>
    </location>
</feature>
<proteinExistence type="inferred from homology"/>
<feature type="compositionally biased region" description="Basic residues" evidence="2">
    <location>
        <begin position="410"/>
        <end position="428"/>
    </location>
</feature>
<dbReference type="InterPro" id="IPR022171">
    <property type="entry name" value="PPE_C"/>
</dbReference>
<evidence type="ECO:0000259" key="3">
    <source>
        <dbReference type="Pfam" id="PF00823"/>
    </source>
</evidence>
<dbReference type="Gene3D" id="1.20.1260.20">
    <property type="entry name" value="PPE superfamily"/>
    <property type="match status" value="1"/>
</dbReference>
<comment type="similarity">
    <text evidence="1">Belongs to the mycobacterial PPE family.</text>
</comment>
<gene>
    <name evidence="5" type="primary">PPE49</name>
</gene>
<feature type="region of interest" description="Disordered" evidence="2">
    <location>
        <begin position="410"/>
        <end position="435"/>
    </location>
</feature>
<sequence>MLLKTNLIGKDERGVRGVRGRRRRKQMEFGALPPEINSGRIYSGPGPAPLLAAAAAWDGLASELRATAASYGSVVAELRTAWNGPSSTSMAAAAAPYVAWLIGSAAQAEQSASQAKAAAGAYEAVFAATVPPPVIAANRALLATLVATNILGQNTPAIAATEAQYAEMWAQDAAAMYGYAGSSAAATQLAPFTTPPTTTDGSAETNQAAAVASAAQSSASSNVESAVSQALSQAPAAAQTAATATATTSPGVSLGLGEATGGLKSFNSFLSTLTGPYSPLGVADAGKGFYQLALNTKAMGGNVQSVDPTLHPKGLHGVLAPLLHSDLLTGSTSFQAPSAGTVSAAVGRAGVVGSLSVPANWASAAPAIRTLAAELPETMLDAAPAMTMSPGQGLLRNKERHRHGFHRFRSAPTRGHLHPALRRPRRGAHAVGGRRMAGAGRRIAFHRILVRRGDLRTHRRGLAGPVVGLHGVRRGTVRELDLDHGGPR</sequence>
<dbReference type="FunFam" id="1.20.1260.20:FF:000001">
    <property type="entry name" value="PPE family protein PPE41"/>
    <property type="match status" value="1"/>
</dbReference>
<dbReference type="PANTHER" id="PTHR46766">
    <property type="entry name" value="GLUTAMINE-RICH PROTEIN 2"/>
    <property type="match status" value="1"/>
</dbReference>